<dbReference type="AlphaFoldDB" id="I7CRF9"/>
<evidence type="ECO:0000256" key="1">
    <source>
        <dbReference type="ARBA" id="ARBA00001970"/>
    </source>
</evidence>
<feature type="domain" description="DyP dimeric alpha+beta barrel" evidence="12">
    <location>
        <begin position="63"/>
        <end position="211"/>
    </location>
</feature>
<dbReference type="GO" id="GO:0046872">
    <property type="term" value="F:metal ion binding"/>
    <property type="evidence" value="ECO:0007669"/>
    <property type="project" value="UniProtKB-KW"/>
</dbReference>
<evidence type="ECO:0000259" key="11">
    <source>
        <dbReference type="Pfam" id="PF20628"/>
    </source>
</evidence>
<sequence length="506" mass="54725">MKLSPISVAIALVLQCAFVTAGASRVKPGRTTSMLINPGAQPDLPSASEAKAASQNVGLNLDDIQGDILVGMKKDKELFFFFGIEDAATFKSKLASDIHNLITSTAGLLDVALQPTTAVNIAFSESGLKAIGVNDDLQDRPFKEGQFAGASNLSDPGTSNWVQAFAGTSIHGVFLIASDSQANVDEEFAKIQNILGNSVVEIHRLQGAARPGNEKGHEHFGYMDGIGQPAIRGFVKGPLPGQAIVEPGAILTGEQGDPHLTFRPTWAKGGSFLAFRQLKQRVPEFNKFLTDNALALPNLTKQENIDLLGARMVGRWKSGAPIDLAPLRDDPDLGADPQRNNNFTYNHTDPGFSIETNQTMCPFSAHTRKTRPRGDFQPELSDFHIMRAGIPYGPEVTEAEASAQASSDSPELERGLAFVSYQSDIDRGFAFIQRTWANNQDFRRPGVHSSVHSIYRGQDPIIGSANPFSPPGDTPRNVTGLDIQRRIVVNPDFVNLWIVTVSSLII</sequence>
<keyword evidence="5 10" id="KW-0732">Signal</keyword>
<evidence type="ECO:0000259" key="12">
    <source>
        <dbReference type="Pfam" id="PF21105"/>
    </source>
</evidence>
<feature type="compositionally biased region" description="Polar residues" evidence="9">
    <location>
        <begin position="338"/>
        <end position="347"/>
    </location>
</feature>
<protein>
    <submittedName>
        <fullName evidence="13">Dyp peroxidase</fullName>
        <ecNumber evidence="13">1.11.1.19</ecNumber>
    </submittedName>
</protein>
<evidence type="ECO:0000313" key="13">
    <source>
        <dbReference type="EMBL" id="AFO55211.1"/>
    </source>
</evidence>
<dbReference type="PROSITE" id="PS51404">
    <property type="entry name" value="DYP_PEROXIDASE"/>
    <property type="match status" value="1"/>
</dbReference>
<organism evidence="13">
    <name type="scientific">Moniliophthora perniciosa</name>
    <name type="common">Witches'-broom disease fungus</name>
    <name type="synonym">Marasmius perniciosus</name>
    <dbReference type="NCBI Taxonomy" id="153609"/>
    <lineage>
        <taxon>Eukaryota</taxon>
        <taxon>Fungi</taxon>
        <taxon>Dikarya</taxon>
        <taxon>Basidiomycota</taxon>
        <taxon>Agaricomycotina</taxon>
        <taxon>Agaricomycetes</taxon>
        <taxon>Agaricomycetidae</taxon>
        <taxon>Agaricales</taxon>
        <taxon>Marasmiineae</taxon>
        <taxon>Marasmiaceae</taxon>
        <taxon>Moniliophthora</taxon>
    </lineage>
</organism>
<dbReference type="GO" id="GO:0020037">
    <property type="term" value="F:heme binding"/>
    <property type="evidence" value="ECO:0007669"/>
    <property type="project" value="InterPro"/>
</dbReference>
<evidence type="ECO:0000256" key="5">
    <source>
        <dbReference type="ARBA" id="ARBA00022729"/>
    </source>
</evidence>
<reference evidence="13" key="1">
    <citation type="journal article" date="2012" name="Fungal Genet. Biol.">
        <title>A potential role for an extracellular methanol oxidase secreted by Moniliophthora perniciosa in Witches' broom disease in cacao.</title>
        <authorList>
            <person name="de Oliveira B.V."/>
            <person name="Teixeira G.S."/>
            <person name="Reis O."/>
            <person name="Barau J.G."/>
            <person name="Teixeira P.J."/>
            <person name="do Rio M.C."/>
            <person name="Domingues R.R."/>
            <person name="Meinhardt L.W."/>
            <person name="Paes Leme A.F."/>
            <person name="Rincones J."/>
            <person name="Pereira G.A."/>
        </authorList>
    </citation>
    <scope>NUCLEOTIDE SEQUENCE</scope>
</reference>
<dbReference type="InterPro" id="IPR049509">
    <property type="entry name" value="DyP_N"/>
</dbReference>
<dbReference type="Pfam" id="PF20628">
    <property type="entry name" value="Dyp_perox_C"/>
    <property type="match status" value="1"/>
</dbReference>
<keyword evidence="2 13" id="KW-0575">Peroxidase</keyword>
<keyword evidence="6 13" id="KW-0560">Oxidoreductase</keyword>
<keyword evidence="3" id="KW-0349">Heme</keyword>
<keyword evidence="4" id="KW-0479">Metal-binding</keyword>
<accession>I7CRF9</accession>
<proteinExistence type="evidence at transcript level"/>
<evidence type="ECO:0000256" key="2">
    <source>
        <dbReference type="ARBA" id="ARBA00022559"/>
    </source>
</evidence>
<keyword evidence="7" id="KW-0408">Iron</keyword>
<dbReference type="InterPro" id="IPR048328">
    <property type="entry name" value="Dyp_perox_C"/>
</dbReference>
<dbReference type="GO" id="GO:0005829">
    <property type="term" value="C:cytosol"/>
    <property type="evidence" value="ECO:0007669"/>
    <property type="project" value="TreeGrafter"/>
</dbReference>
<evidence type="ECO:0000256" key="10">
    <source>
        <dbReference type="SAM" id="SignalP"/>
    </source>
</evidence>
<feature type="signal peptide" evidence="10">
    <location>
        <begin position="1"/>
        <end position="23"/>
    </location>
</feature>
<feature type="chain" id="PRO_5003708424" evidence="10">
    <location>
        <begin position="24"/>
        <end position="506"/>
    </location>
</feature>
<dbReference type="Pfam" id="PF21105">
    <property type="entry name" value="DyP_N"/>
    <property type="match status" value="1"/>
</dbReference>
<name>I7CRF9_MONPR</name>
<dbReference type="SUPFAM" id="SSF54909">
    <property type="entry name" value="Dimeric alpha+beta barrel"/>
    <property type="match status" value="1"/>
</dbReference>
<evidence type="ECO:0000256" key="4">
    <source>
        <dbReference type="ARBA" id="ARBA00022723"/>
    </source>
</evidence>
<evidence type="ECO:0000256" key="9">
    <source>
        <dbReference type="SAM" id="MobiDB-lite"/>
    </source>
</evidence>
<dbReference type="GO" id="GO:0004601">
    <property type="term" value="F:peroxidase activity"/>
    <property type="evidence" value="ECO:0007669"/>
    <property type="project" value="UniProtKB-KW"/>
</dbReference>
<dbReference type="PANTHER" id="PTHR30521">
    <property type="entry name" value="DEFERROCHELATASE/PEROXIDASE"/>
    <property type="match status" value="1"/>
</dbReference>
<dbReference type="InterPro" id="IPR006314">
    <property type="entry name" value="Dyp_peroxidase"/>
</dbReference>
<dbReference type="PANTHER" id="PTHR30521:SF4">
    <property type="entry name" value="DEFERROCHELATASE"/>
    <property type="match status" value="1"/>
</dbReference>
<comment type="similarity">
    <text evidence="8">Belongs to the DyP-type peroxidase family.</text>
</comment>
<comment type="cofactor">
    <cofactor evidence="1">
        <name>heme b</name>
        <dbReference type="ChEBI" id="CHEBI:60344"/>
    </cofactor>
</comment>
<dbReference type="EC" id="1.11.1.19" evidence="13"/>
<evidence type="ECO:0000256" key="8">
    <source>
        <dbReference type="ARBA" id="ARBA00025737"/>
    </source>
</evidence>
<evidence type="ECO:0000256" key="3">
    <source>
        <dbReference type="ARBA" id="ARBA00022617"/>
    </source>
</evidence>
<dbReference type="NCBIfam" id="TIGR01413">
    <property type="entry name" value="Dyp_perox_fam"/>
    <property type="match status" value="1"/>
</dbReference>
<dbReference type="EMBL" id="JX024747">
    <property type="protein sequence ID" value="AFO55211.1"/>
    <property type="molecule type" value="mRNA"/>
</dbReference>
<feature type="domain" description="Dyp-type peroxidase C-terminal" evidence="11">
    <location>
        <begin position="264"/>
        <end position="438"/>
    </location>
</feature>
<evidence type="ECO:0000256" key="7">
    <source>
        <dbReference type="ARBA" id="ARBA00023004"/>
    </source>
</evidence>
<feature type="region of interest" description="Disordered" evidence="9">
    <location>
        <begin position="327"/>
        <end position="347"/>
    </location>
</feature>
<evidence type="ECO:0000256" key="6">
    <source>
        <dbReference type="ARBA" id="ARBA00023002"/>
    </source>
</evidence>
<dbReference type="InterPro" id="IPR011008">
    <property type="entry name" value="Dimeric_a/b-barrel"/>
</dbReference>
<reference evidence="13" key="2">
    <citation type="submission" date="2012-05" db="EMBL/GenBank/DDBJ databases">
        <authorList>
            <person name="Peng K.-J."/>
            <person name="Lee S.-H."/>
            <person name="Hour A.-L."/>
            <person name="Pan C.-Y."/>
            <person name="Chen J.-Y."/>
        </authorList>
    </citation>
    <scope>NUCLEOTIDE SEQUENCE</scope>
</reference>